<keyword evidence="3" id="KW-1185">Reference proteome</keyword>
<reference evidence="2" key="2">
    <citation type="submission" date="2022-01" db="EMBL/GenBank/DDBJ databases">
        <authorList>
            <person name="Yamashiro T."/>
            <person name="Shiraishi A."/>
            <person name="Satake H."/>
            <person name="Nakayama K."/>
        </authorList>
    </citation>
    <scope>NUCLEOTIDE SEQUENCE</scope>
</reference>
<feature type="region of interest" description="Disordered" evidence="1">
    <location>
        <begin position="73"/>
        <end position="102"/>
    </location>
</feature>
<proteinExistence type="predicted"/>
<dbReference type="Proteomes" id="UP001151760">
    <property type="component" value="Unassembled WGS sequence"/>
</dbReference>
<feature type="region of interest" description="Disordered" evidence="1">
    <location>
        <begin position="143"/>
        <end position="165"/>
    </location>
</feature>
<feature type="compositionally biased region" description="Basic and acidic residues" evidence="1">
    <location>
        <begin position="147"/>
        <end position="165"/>
    </location>
</feature>
<reference evidence="2" key="1">
    <citation type="journal article" date="2022" name="Int. J. Mol. Sci.">
        <title>Draft Genome of Tanacetum Coccineum: Genomic Comparison of Closely Related Tanacetum-Family Plants.</title>
        <authorList>
            <person name="Yamashiro T."/>
            <person name="Shiraishi A."/>
            <person name="Nakayama K."/>
            <person name="Satake H."/>
        </authorList>
    </citation>
    <scope>NUCLEOTIDE SEQUENCE</scope>
</reference>
<evidence type="ECO:0000313" key="3">
    <source>
        <dbReference type="Proteomes" id="UP001151760"/>
    </source>
</evidence>
<protein>
    <submittedName>
        <fullName evidence="2">Uncharacterized protein</fullName>
    </submittedName>
</protein>
<dbReference type="EMBL" id="BQNB010008668">
    <property type="protein sequence ID" value="GJS52616.1"/>
    <property type="molecule type" value="Genomic_DNA"/>
</dbReference>
<evidence type="ECO:0000313" key="2">
    <source>
        <dbReference type="EMBL" id="GJS52616.1"/>
    </source>
</evidence>
<accession>A0ABQ4WIC0</accession>
<sequence>MNEHLDISRRVHDNYHRVENDDLVKNIFNSRKNKEGTGIKIPKWMLTEEMKLTAHYQMYAIVFRVDVPMNQSQPIESTQRTHRTTSAPRTPNPKVTEGESSAQCKSINVKKVKENMVNEEIENLVEGTKNVNLDEFMNDIFDDQEEPNNRIDPRSNKGSLEVEKDAGMVIISNDDVEEESAGDEFELRRREKGKDKETLQELTVITQDVPSSTDKEKL</sequence>
<evidence type="ECO:0000256" key="1">
    <source>
        <dbReference type="SAM" id="MobiDB-lite"/>
    </source>
</evidence>
<comment type="caution">
    <text evidence="2">The sequence shown here is derived from an EMBL/GenBank/DDBJ whole genome shotgun (WGS) entry which is preliminary data.</text>
</comment>
<name>A0ABQ4WIC0_9ASTR</name>
<feature type="compositionally biased region" description="Polar residues" evidence="1">
    <location>
        <begin position="73"/>
        <end position="89"/>
    </location>
</feature>
<organism evidence="2 3">
    <name type="scientific">Tanacetum coccineum</name>
    <dbReference type="NCBI Taxonomy" id="301880"/>
    <lineage>
        <taxon>Eukaryota</taxon>
        <taxon>Viridiplantae</taxon>
        <taxon>Streptophyta</taxon>
        <taxon>Embryophyta</taxon>
        <taxon>Tracheophyta</taxon>
        <taxon>Spermatophyta</taxon>
        <taxon>Magnoliopsida</taxon>
        <taxon>eudicotyledons</taxon>
        <taxon>Gunneridae</taxon>
        <taxon>Pentapetalae</taxon>
        <taxon>asterids</taxon>
        <taxon>campanulids</taxon>
        <taxon>Asterales</taxon>
        <taxon>Asteraceae</taxon>
        <taxon>Asteroideae</taxon>
        <taxon>Anthemideae</taxon>
        <taxon>Anthemidinae</taxon>
        <taxon>Tanacetum</taxon>
    </lineage>
</organism>
<gene>
    <name evidence="2" type="ORF">Tco_0625978</name>
</gene>